<gene>
    <name evidence="2" type="ORF">BC793_108301</name>
</gene>
<evidence type="ECO:0008006" key="4">
    <source>
        <dbReference type="Google" id="ProtNLM"/>
    </source>
</evidence>
<accession>A0A316FHJ3</accession>
<evidence type="ECO:0000313" key="2">
    <source>
        <dbReference type="EMBL" id="PWK47186.1"/>
    </source>
</evidence>
<comment type="caution">
    <text evidence="2">The sequence shown here is derived from an EMBL/GenBank/DDBJ whole genome shotgun (WGS) entry which is preliminary data.</text>
</comment>
<protein>
    <recommendedName>
        <fullName evidence="4">PknH-like protein</fullName>
    </recommendedName>
</protein>
<evidence type="ECO:0000256" key="1">
    <source>
        <dbReference type="SAM" id="SignalP"/>
    </source>
</evidence>
<keyword evidence="3" id="KW-1185">Reference proteome</keyword>
<dbReference type="Proteomes" id="UP000245697">
    <property type="component" value="Unassembled WGS sequence"/>
</dbReference>
<organism evidence="2 3">
    <name type="scientific">Actinoplanes xinjiangensis</name>
    <dbReference type="NCBI Taxonomy" id="512350"/>
    <lineage>
        <taxon>Bacteria</taxon>
        <taxon>Bacillati</taxon>
        <taxon>Actinomycetota</taxon>
        <taxon>Actinomycetes</taxon>
        <taxon>Micromonosporales</taxon>
        <taxon>Micromonosporaceae</taxon>
        <taxon>Actinoplanes</taxon>
    </lineage>
</organism>
<dbReference type="OrthoDB" id="3292596at2"/>
<feature type="signal peptide" evidence="1">
    <location>
        <begin position="1"/>
        <end position="26"/>
    </location>
</feature>
<keyword evidence="1" id="KW-0732">Signal</keyword>
<reference evidence="2 3" key="1">
    <citation type="submission" date="2018-05" db="EMBL/GenBank/DDBJ databases">
        <title>Genomic Encyclopedia of Archaeal and Bacterial Type Strains, Phase II (KMG-II): from individual species to whole genera.</title>
        <authorList>
            <person name="Goeker M."/>
        </authorList>
    </citation>
    <scope>NUCLEOTIDE SEQUENCE [LARGE SCALE GENOMIC DNA]</scope>
    <source>
        <strain evidence="2 3">DSM 45184</strain>
    </source>
</reference>
<proteinExistence type="predicted"/>
<dbReference type="EMBL" id="QGGR01000008">
    <property type="protein sequence ID" value="PWK47186.1"/>
    <property type="molecule type" value="Genomic_DNA"/>
</dbReference>
<evidence type="ECO:0000313" key="3">
    <source>
        <dbReference type="Proteomes" id="UP000245697"/>
    </source>
</evidence>
<name>A0A316FHJ3_9ACTN</name>
<dbReference type="RefSeq" id="WP_109594513.1">
    <property type="nucleotide sequence ID" value="NZ_BONA01000049.1"/>
</dbReference>
<dbReference type="AlphaFoldDB" id="A0A316FHJ3"/>
<sequence>MRRIIALICAVPVLAAAAAVTGTAAATDGLAPSPAASPPLGDEYYTATDLRRGLLDVGHLPKGYTVDGDDDGRISMVDTDACSVYGYSEFGGSGSFEITAVRRAFRHADGSRLAIQLLAYGPEAVPYWIGRTAEPPTRCPVVTEEGYTIRNTRLPLPDVGLPAAGMVRISRYEQGVPSRRHSAVTGWGPVVVTIEETRTSESNQARFGDIAKAAAQHVKKIADGPSLDDLKRGLLTLAELPTGFRIVADDTVATRAVFTEHDCDGTVQRFGDERTAARRTFARGAATVTVAVGINAGASGIIGAMDSRVGECPTTAAGKVAAPPTISTDMTVGGIVYQDEPPRLRGITVYREVISDVQVTMTDGIDLAEAEEIRESALQATWRVHD</sequence>
<feature type="chain" id="PRO_5016266111" description="PknH-like protein" evidence="1">
    <location>
        <begin position="27"/>
        <end position="386"/>
    </location>
</feature>